<protein>
    <submittedName>
        <fullName evidence="4">CehA/McbA family metallohydrolase</fullName>
    </submittedName>
</protein>
<feature type="compositionally biased region" description="Polar residues" evidence="1">
    <location>
        <begin position="1574"/>
        <end position="1592"/>
    </location>
</feature>
<accession>A0A839JY30</accession>
<keyword evidence="5" id="KW-1185">Reference proteome</keyword>
<feature type="compositionally biased region" description="Pro residues" evidence="1">
    <location>
        <begin position="1532"/>
        <end position="1572"/>
    </location>
</feature>
<comment type="caution">
    <text evidence="4">The sequence shown here is derived from an EMBL/GenBank/DDBJ whole genome shotgun (WGS) entry which is preliminary data.</text>
</comment>
<feature type="signal peptide" evidence="2">
    <location>
        <begin position="1"/>
        <end position="26"/>
    </location>
</feature>
<feature type="domain" description="BIG2" evidence="3">
    <location>
        <begin position="1913"/>
        <end position="1946"/>
    </location>
</feature>
<evidence type="ECO:0000313" key="4">
    <source>
        <dbReference type="EMBL" id="MBB2181391.1"/>
    </source>
</evidence>
<feature type="region of interest" description="Disordered" evidence="1">
    <location>
        <begin position="1518"/>
        <end position="1592"/>
    </location>
</feature>
<keyword evidence="4" id="KW-0378">Hydrolase</keyword>
<dbReference type="Gene3D" id="3.20.20.140">
    <property type="entry name" value="Metal-dependent hydrolases"/>
    <property type="match status" value="1"/>
</dbReference>
<dbReference type="NCBIfam" id="NF038032">
    <property type="entry name" value="CehA_McbA_metalo"/>
    <property type="match status" value="1"/>
</dbReference>
<dbReference type="RefSeq" id="WP_228351170.1">
    <property type="nucleotide sequence ID" value="NZ_JACEGA010000001.1"/>
</dbReference>
<dbReference type="InterPro" id="IPR008964">
    <property type="entry name" value="Invasin/intimin_cell_adhesion"/>
</dbReference>
<evidence type="ECO:0000256" key="1">
    <source>
        <dbReference type="SAM" id="MobiDB-lite"/>
    </source>
</evidence>
<dbReference type="EMBL" id="JACEGA010000001">
    <property type="protein sequence ID" value="MBB2181391.1"/>
    <property type="molecule type" value="Genomic_DNA"/>
</dbReference>
<evidence type="ECO:0000259" key="3">
    <source>
        <dbReference type="Pfam" id="PF02368"/>
    </source>
</evidence>
<dbReference type="GO" id="GO:0016787">
    <property type="term" value="F:hydrolase activity"/>
    <property type="evidence" value="ECO:0007669"/>
    <property type="project" value="UniProtKB-KW"/>
</dbReference>
<dbReference type="Proteomes" id="UP000574276">
    <property type="component" value="Unassembled WGS sequence"/>
</dbReference>
<dbReference type="InterPro" id="IPR029062">
    <property type="entry name" value="Class_I_gatase-like"/>
</dbReference>
<dbReference type="SUPFAM" id="SSF52317">
    <property type="entry name" value="Class I glutamine amidotransferase-like"/>
    <property type="match status" value="1"/>
</dbReference>
<proteinExistence type="predicted"/>
<dbReference type="InterPro" id="IPR003343">
    <property type="entry name" value="Big_2"/>
</dbReference>
<reference evidence="4 5" key="1">
    <citation type="submission" date="2020-07" db="EMBL/GenBank/DDBJ databases">
        <title>Characterization and genome sequencing of isolate MD1, a novel member within the family Lachnospiraceae.</title>
        <authorList>
            <person name="Rettenmaier R."/>
            <person name="Di Bello L."/>
            <person name="Zinser C."/>
            <person name="Scheitz K."/>
            <person name="Liebl W."/>
            <person name="Zverlov V."/>
        </authorList>
    </citation>
    <scope>NUCLEOTIDE SEQUENCE [LARGE SCALE GENOMIC DNA]</scope>
    <source>
        <strain evidence="4 5">MD1</strain>
    </source>
</reference>
<dbReference type="Gene3D" id="2.60.40.10">
    <property type="entry name" value="Immunoglobulins"/>
    <property type="match status" value="1"/>
</dbReference>
<sequence length="1961" mass="214340">MSIRYKKLISVIISLALMLSSLSTNLSMVQLAKAEGGATEATIHDGLETVTGAGFRQVEDPITSDMISPGVATIDQIYQVETDSSITVIGQVTYLYGNNGTPNTALIQDVIDGEIIGVQIYDKNNITQYVVGDIIEVTGKVGEYGGVRQLSGVSKITSVAKKEAFPPQELTIAQLLQDGEKYISEYITIKNVRLGTYGSNTTIQDSTGTINIYSAASYPEGIKAGDQADIVAAFSKYYETYQLRNGSKADYTLLGNSTPPDEDEVDPSVVMTLASFAGTTLITSPVVYGDLDAPNDGKNTSVCLTHSSGNPPKVTDTSMGYVGNKEGDYYQIQLSTSGYGNINVSYKMRGSNTGPKNFKLLYSLDGVQFTQAGAEVYSIAAASTWQSYTVTLPKEVYKAATLFLRIQVADNVSVNNKTIGSGGTNYIQEVKITGNPLKSSDIAGTPQILPDTDVVTMGQEITMVTATEGAEIYYCVNDGEYTLYQSEDKPIIQSFPYKVTAYARKAGITDSIKVTRAYSQAQVSPVKPSINGGAVRPGTKLNLTTDTDNATILYSTDGGTTWITYVETEAIVLNTLPVTILAKAVKDGYLDSEAGSFSFTLRVNEKYNIYFGQIHSHTTYSDGAGSCEEAFAYAKNEAEQIDFLAVTDHSNSFDNEDKASILNGSMSEEWMEGHRLADDYTDDTFVGIYGYEMTWSNGLGHMNTYNTAGFQSRNQADFKTYSTALQNYYTVLKTDMNSISQFNHPGKTFGDFDDFGYYDETIDRLISLIEVGNGEGAVRSNGYFPSYEYYTRALDKGWHVAPTNNQDNHKGLWGDANTARTVVLADTLTRENIYDALRNMRTYATEDNDLAIQYTLNGETMGTIIDTTPSQVDIQVEISDPTDAAIGKVEVIVNGGLSIASKNVEKKEEKVTFQLPASYSYYYIRVTQKDQDIAVTAPVWIGEVEAAGIAGISAENTLPVKGEPIVITTDLYNNEAEDLNIEKMEFSVNGTVIHKADLATSGLTKLSFGATGSYTFAYTHPSVGAAEINVTIQASIGGVSKVFQGVLKMDYSDPDRITRIVVDGSHFNDYVTGYYTGNMGNLIEIAAENDTKVTVVKDKITQDTLKDCDLLIISAPAKKSGSDSSGSYSVSHFEEEFISLVKDYTNRGGDVILCGLADYQDTAEGQSSTEINMLLEAIGATTRINSDEAYDEVNNGGQPYRLYLNTYNMDSPFLKGVTTDQNYSAYSGCTVLLSDTAVADGKAEYLVKGHSTTYSIDSKTFGGNYKEIQEGDAILLAREELSTGSNIFIAGTVFMSNFEVKATLDNVWDKPYSNRTIIENIMASVKKQIEVRDIAEVRKGIKGNVYCVEGTVTAGTVPGNAFFDTIYIQDESSGINIFPINQSLIEVGQKVRVIGYLDEYLGDLELRVMEATVIDVNMNPVEPRLITTRDSMDYEAFGGMLVKIKGKITNIISKNNQIESIYVMDESGSEARVFMDGYIGYSNDNGDKLEDILGVGKTITAIGLVSCDPEGVRIRVRDRSEIILDESSTTPTPEPTTDPEPSVSPKPTISPEPSVSPEPSITPKPTVAPRPTPGETQSSTSTPTGAITPTPSVKQLMKEVKLPGTEEFLPAMITAVRYHNRMEVEIIIEEDNKVRNAKKQMGKEIPYPISIQFINNELIEHFKKEAIKEAVLSIVIPKEILDNDNLIIETILLEAELLMAAAEKERDIIIVVKDDAGKERFTWSWYGKDLAKSKREIKDVNLAMTVSGINEVQQFEELLGTDDSKVMTQGYALRFRQMGILPSQARVKIYVGKEVTERGWNNRNMVYLYHRNLVTGKLDTLPYSSNYRITEDGYITITILTGTDYVMLPKPASKKVVSTLRDQIIVKSAAIKLNSTGEGSSYQINLELPDTLVLIGSDTEDTSLGYIGGVSASFSSSDNKVVTVDQRGRVTAVKKGSATITVTLTLYSNKTKTVKVKVKVK</sequence>
<gene>
    <name evidence="4" type="ORF">H0486_00585</name>
</gene>
<dbReference type="Pfam" id="PF02368">
    <property type="entry name" value="Big_2"/>
    <property type="match status" value="1"/>
</dbReference>
<evidence type="ECO:0000256" key="2">
    <source>
        <dbReference type="SAM" id="SignalP"/>
    </source>
</evidence>
<keyword evidence="2" id="KW-0732">Signal</keyword>
<name>A0A839JY30_9FIRM</name>
<dbReference type="Gene3D" id="2.60.40.1080">
    <property type="match status" value="1"/>
</dbReference>
<dbReference type="InterPro" id="IPR013783">
    <property type="entry name" value="Ig-like_fold"/>
</dbReference>
<dbReference type="SUPFAM" id="SSF89550">
    <property type="entry name" value="PHP domain-like"/>
    <property type="match status" value="1"/>
</dbReference>
<feature type="chain" id="PRO_5039087472" evidence="2">
    <location>
        <begin position="27"/>
        <end position="1961"/>
    </location>
</feature>
<evidence type="ECO:0000313" key="5">
    <source>
        <dbReference type="Proteomes" id="UP000574276"/>
    </source>
</evidence>
<organism evidence="4 5">
    <name type="scientific">Variimorphobacter saccharofermentans</name>
    <dbReference type="NCBI Taxonomy" id="2755051"/>
    <lineage>
        <taxon>Bacteria</taxon>
        <taxon>Bacillati</taxon>
        <taxon>Bacillota</taxon>
        <taxon>Clostridia</taxon>
        <taxon>Lachnospirales</taxon>
        <taxon>Lachnospiraceae</taxon>
        <taxon>Variimorphobacter</taxon>
    </lineage>
</organism>
<dbReference type="InterPro" id="IPR016195">
    <property type="entry name" value="Pol/histidinol_Pase-like"/>
</dbReference>
<dbReference type="SUPFAM" id="SSF49373">
    <property type="entry name" value="Invasin/intimin cell-adhesion fragments"/>
    <property type="match status" value="1"/>
</dbReference>